<dbReference type="Proteomes" id="UP000887574">
    <property type="component" value="Unplaced"/>
</dbReference>
<accession>A0A915D0S6</accession>
<proteinExistence type="predicted"/>
<evidence type="ECO:0000313" key="2">
    <source>
        <dbReference type="WBParaSite" id="jg14174"/>
    </source>
</evidence>
<sequence length="203" mass="23350">MPSKCYRWLRNVNPRTRNGATIMYVYCAGCRSLKDRGQVNRPLKTELYDDTNSAWLTIVRNHIHFPGCIPLDLKMLREMHVRRSIQAQINAGFDIAPGAARVHAEMCILRENADKTDQVRAEICFHAIGADLASRHCFSRARKKKFSNLRTYAEYLSDDLWALRLTERGSRANREDWYFGEPELSIASGSVPTQPGRHGERRL</sequence>
<organism evidence="1 2">
    <name type="scientific">Ditylenchus dipsaci</name>
    <dbReference type="NCBI Taxonomy" id="166011"/>
    <lineage>
        <taxon>Eukaryota</taxon>
        <taxon>Metazoa</taxon>
        <taxon>Ecdysozoa</taxon>
        <taxon>Nematoda</taxon>
        <taxon>Chromadorea</taxon>
        <taxon>Rhabditida</taxon>
        <taxon>Tylenchina</taxon>
        <taxon>Tylenchomorpha</taxon>
        <taxon>Sphaerularioidea</taxon>
        <taxon>Anguinidae</taxon>
        <taxon>Anguininae</taxon>
        <taxon>Ditylenchus</taxon>
    </lineage>
</organism>
<protein>
    <submittedName>
        <fullName evidence="2">Uncharacterized protein</fullName>
    </submittedName>
</protein>
<dbReference type="AlphaFoldDB" id="A0A915D0S6"/>
<reference evidence="2" key="1">
    <citation type="submission" date="2022-11" db="UniProtKB">
        <authorList>
            <consortium name="WormBaseParasite"/>
        </authorList>
    </citation>
    <scope>IDENTIFICATION</scope>
</reference>
<evidence type="ECO:0000313" key="1">
    <source>
        <dbReference type="Proteomes" id="UP000887574"/>
    </source>
</evidence>
<dbReference type="WBParaSite" id="jg14174">
    <property type="protein sequence ID" value="jg14174"/>
    <property type="gene ID" value="jg14174"/>
</dbReference>
<keyword evidence="1" id="KW-1185">Reference proteome</keyword>
<name>A0A915D0S6_9BILA</name>